<proteinExistence type="predicted"/>
<evidence type="ECO:0000313" key="2">
    <source>
        <dbReference type="EMBL" id="KIZ17356.1"/>
    </source>
</evidence>
<reference evidence="2 3" key="1">
    <citation type="submission" date="2014-09" db="EMBL/GenBank/DDBJ databases">
        <title>Draft genome sequence of Streptomyces natalensis ATCC 27448, producer of the antifungal pimaricin.</title>
        <authorList>
            <person name="Mendes M.V."/>
            <person name="Beites T."/>
            <person name="Pires S."/>
            <person name="Santos C.L."/>
            <person name="Moradas-Ferreira P."/>
        </authorList>
    </citation>
    <scope>NUCLEOTIDE SEQUENCE [LARGE SCALE GENOMIC DNA]</scope>
    <source>
        <strain evidence="2 3">ATCC 27448</strain>
    </source>
</reference>
<accession>A0A0D7CMR4</accession>
<feature type="region of interest" description="Disordered" evidence="1">
    <location>
        <begin position="110"/>
        <end position="132"/>
    </location>
</feature>
<comment type="caution">
    <text evidence="2">The sequence shown here is derived from an EMBL/GenBank/DDBJ whole genome shotgun (WGS) entry which is preliminary data.</text>
</comment>
<evidence type="ECO:0000313" key="3">
    <source>
        <dbReference type="Proteomes" id="UP000032458"/>
    </source>
</evidence>
<organism evidence="2 3">
    <name type="scientific">Streptomyces natalensis ATCC 27448</name>
    <dbReference type="NCBI Taxonomy" id="1240678"/>
    <lineage>
        <taxon>Bacteria</taxon>
        <taxon>Bacillati</taxon>
        <taxon>Actinomycetota</taxon>
        <taxon>Actinomycetes</taxon>
        <taxon>Kitasatosporales</taxon>
        <taxon>Streptomycetaceae</taxon>
        <taxon>Streptomyces</taxon>
    </lineage>
</organism>
<dbReference type="AlphaFoldDB" id="A0A0D7CMR4"/>
<dbReference type="PATRIC" id="fig|1240678.4.peg.3193"/>
<dbReference type="Proteomes" id="UP000032458">
    <property type="component" value="Unassembled WGS sequence"/>
</dbReference>
<evidence type="ECO:0000256" key="1">
    <source>
        <dbReference type="SAM" id="MobiDB-lite"/>
    </source>
</evidence>
<keyword evidence="3" id="KW-1185">Reference proteome</keyword>
<protein>
    <submittedName>
        <fullName evidence="2">Uncharacterized protein</fullName>
    </submittedName>
</protein>
<feature type="region of interest" description="Disordered" evidence="1">
    <location>
        <begin position="1"/>
        <end position="30"/>
    </location>
</feature>
<gene>
    <name evidence="2" type="ORF">SNA_15220</name>
</gene>
<sequence>MPASVLRTLFRRTEPENSMTTSQPTTADVPATTPTAVMRFLTQGGATVEVRSHRFTTHYTWQGRPYVSGDSTREVDGFVWECLGCDADGRFDGSRGPSLDYGRYLPNERDVARRDANSHAEKCRALPRPDQP</sequence>
<dbReference type="RefSeq" id="WP_030066476.1">
    <property type="nucleotide sequence ID" value="NZ_JRKI01000023.1"/>
</dbReference>
<feature type="compositionally biased region" description="Basic and acidic residues" evidence="1">
    <location>
        <begin position="110"/>
        <end position="124"/>
    </location>
</feature>
<name>A0A0D7CMR4_9ACTN</name>
<dbReference type="EMBL" id="JRKI01000023">
    <property type="protein sequence ID" value="KIZ17356.1"/>
    <property type="molecule type" value="Genomic_DNA"/>
</dbReference>